<evidence type="ECO:0000313" key="1">
    <source>
        <dbReference type="EMBL" id="KAK9506284.1"/>
    </source>
</evidence>
<reference evidence="1 2" key="1">
    <citation type="submission" date="2022-12" db="EMBL/GenBank/DDBJ databases">
        <title>Chromosome-level genome assembly of true bugs.</title>
        <authorList>
            <person name="Ma L."/>
            <person name="Li H."/>
        </authorList>
    </citation>
    <scope>NUCLEOTIDE SEQUENCE [LARGE SCALE GENOMIC DNA]</scope>
    <source>
        <strain evidence="1">Lab_2022b</strain>
    </source>
</reference>
<organism evidence="1 2">
    <name type="scientific">Rhynocoris fuscipes</name>
    <dbReference type="NCBI Taxonomy" id="488301"/>
    <lineage>
        <taxon>Eukaryota</taxon>
        <taxon>Metazoa</taxon>
        <taxon>Ecdysozoa</taxon>
        <taxon>Arthropoda</taxon>
        <taxon>Hexapoda</taxon>
        <taxon>Insecta</taxon>
        <taxon>Pterygota</taxon>
        <taxon>Neoptera</taxon>
        <taxon>Paraneoptera</taxon>
        <taxon>Hemiptera</taxon>
        <taxon>Heteroptera</taxon>
        <taxon>Panheteroptera</taxon>
        <taxon>Cimicomorpha</taxon>
        <taxon>Reduviidae</taxon>
        <taxon>Harpactorinae</taxon>
        <taxon>Harpactorini</taxon>
        <taxon>Rhynocoris</taxon>
    </lineage>
</organism>
<evidence type="ECO:0000313" key="2">
    <source>
        <dbReference type="Proteomes" id="UP001461498"/>
    </source>
</evidence>
<comment type="caution">
    <text evidence="1">The sequence shown here is derived from an EMBL/GenBank/DDBJ whole genome shotgun (WGS) entry which is preliminary data.</text>
</comment>
<dbReference type="AlphaFoldDB" id="A0AAW1D5J7"/>
<keyword evidence="2" id="KW-1185">Reference proteome</keyword>
<protein>
    <submittedName>
        <fullName evidence="1">Uncharacterized protein</fullName>
    </submittedName>
</protein>
<dbReference type="Proteomes" id="UP001461498">
    <property type="component" value="Unassembled WGS sequence"/>
</dbReference>
<accession>A0AAW1D5J7</accession>
<gene>
    <name evidence="1" type="ORF">O3M35_008247</name>
</gene>
<dbReference type="EMBL" id="JAPXFL010000005">
    <property type="protein sequence ID" value="KAK9506284.1"/>
    <property type="molecule type" value="Genomic_DNA"/>
</dbReference>
<sequence length="125" mass="14139">MERLLKRIKNKQDCTAVIKSTGTVTPATTTTTTTIDLETTQDLQQIKRGTTNNTTTANNTTTTTNNVISPIIEFNPRLITKKFCGRKNKQDNELYRSNSFKFERFDRTDSALDLAQMTKQGSSRI</sequence>
<name>A0AAW1D5J7_9HEMI</name>
<proteinExistence type="predicted"/>